<dbReference type="GO" id="GO:0005524">
    <property type="term" value="F:ATP binding"/>
    <property type="evidence" value="ECO:0007669"/>
    <property type="project" value="UniProtKB-KW"/>
</dbReference>
<keyword evidence="6" id="KW-0547">Nucleotide-binding</keyword>
<dbReference type="VEuPathDB" id="FungiDB:AeMF1_014227"/>
<evidence type="ECO:0000256" key="2">
    <source>
        <dbReference type="ARBA" id="ARBA00022527"/>
    </source>
</evidence>
<keyword evidence="4" id="KW-0808">Transferase</keyword>
<keyword evidence="2" id="KW-0723">Serine/threonine-protein kinase</keyword>
<dbReference type="InterPro" id="IPR000719">
    <property type="entry name" value="Prot_kinase_dom"/>
</dbReference>
<dbReference type="PROSITE" id="PS51450">
    <property type="entry name" value="LRR"/>
    <property type="match status" value="3"/>
</dbReference>
<dbReference type="SUPFAM" id="SSF52058">
    <property type="entry name" value="L domain-like"/>
    <property type="match status" value="1"/>
</dbReference>
<dbReference type="SUPFAM" id="SSF56112">
    <property type="entry name" value="Protein kinase-like (PK-like)"/>
    <property type="match status" value="1"/>
</dbReference>
<keyword evidence="12" id="KW-0472">Membrane</keyword>
<feature type="transmembrane region" description="Helical" evidence="12">
    <location>
        <begin position="536"/>
        <end position="558"/>
    </location>
</feature>
<dbReference type="Proteomes" id="UP000481153">
    <property type="component" value="Unassembled WGS sequence"/>
</dbReference>
<feature type="transmembrane region" description="Helical" evidence="12">
    <location>
        <begin position="1025"/>
        <end position="1047"/>
    </location>
</feature>
<dbReference type="InterPro" id="IPR011009">
    <property type="entry name" value="Kinase-like_dom_sf"/>
</dbReference>
<dbReference type="Pfam" id="PF07714">
    <property type="entry name" value="PK_Tyr_Ser-Thr"/>
    <property type="match status" value="1"/>
</dbReference>
<keyword evidence="13" id="KW-0732">Signal</keyword>
<dbReference type="AlphaFoldDB" id="A0A6G0XQN2"/>
<dbReference type="Gene3D" id="1.10.510.10">
    <property type="entry name" value="Transferase(Phosphotransferase) domain 1"/>
    <property type="match status" value="1"/>
</dbReference>
<dbReference type="Gene3D" id="3.80.10.10">
    <property type="entry name" value="Ribonuclease Inhibitor"/>
    <property type="match status" value="2"/>
</dbReference>
<dbReference type="PROSITE" id="PS50011">
    <property type="entry name" value="PROTEIN_KINASE_DOM"/>
    <property type="match status" value="1"/>
</dbReference>
<name>A0A6G0XQN2_9STRA</name>
<evidence type="ECO:0000256" key="4">
    <source>
        <dbReference type="ARBA" id="ARBA00022679"/>
    </source>
</evidence>
<evidence type="ECO:0000256" key="6">
    <source>
        <dbReference type="ARBA" id="ARBA00022741"/>
    </source>
</evidence>
<feature type="transmembrane region" description="Helical" evidence="12">
    <location>
        <begin position="940"/>
        <end position="963"/>
    </location>
</feature>
<dbReference type="InterPro" id="IPR001611">
    <property type="entry name" value="Leu-rich_rpt"/>
</dbReference>
<evidence type="ECO:0000256" key="12">
    <source>
        <dbReference type="SAM" id="Phobius"/>
    </source>
</evidence>
<dbReference type="EC" id="2.7.11.1" evidence="1"/>
<organism evidence="15 16">
    <name type="scientific">Aphanomyces euteiches</name>
    <dbReference type="NCBI Taxonomy" id="100861"/>
    <lineage>
        <taxon>Eukaryota</taxon>
        <taxon>Sar</taxon>
        <taxon>Stramenopiles</taxon>
        <taxon>Oomycota</taxon>
        <taxon>Saprolegniomycetes</taxon>
        <taxon>Saprolegniales</taxon>
        <taxon>Verrucalvaceae</taxon>
        <taxon>Aphanomyces</taxon>
    </lineage>
</organism>
<dbReference type="InterPro" id="IPR001245">
    <property type="entry name" value="Ser-Thr/Tyr_kinase_cat_dom"/>
</dbReference>
<protein>
    <recommendedName>
        <fullName evidence="1">non-specific serine/threonine protein kinase</fullName>
        <ecNumber evidence="1">2.7.11.1</ecNumber>
    </recommendedName>
</protein>
<evidence type="ECO:0000256" key="9">
    <source>
        <dbReference type="ARBA" id="ARBA00047899"/>
    </source>
</evidence>
<gene>
    <name evidence="15" type="ORF">Ae201684_002497</name>
</gene>
<comment type="catalytic activity">
    <reaction evidence="10">
        <text>L-seryl-[protein] + ATP = O-phospho-L-seryl-[protein] + ADP + H(+)</text>
        <dbReference type="Rhea" id="RHEA:17989"/>
        <dbReference type="Rhea" id="RHEA-COMP:9863"/>
        <dbReference type="Rhea" id="RHEA-COMP:11604"/>
        <dbReference type="ChEBI" id="CHEBI:15378"/>
        <dbReference type="ChEBI" id="CHEBI:29999"/>
        <dbReference type="ChEBI" id="CHEBI:30616"/>
        <dbReference type="ChEBI" id="CHEBI:83421"/>
        <dbReference type="ChEBI" id="CHEBI:456216"/>
        <dbReference type="EC" id="2.7.11.1"/>
    </reaction>
</comment>
<evidence type="ECO:0000256" key="1">
    <source>
        <dbReference type="ARBA" id="ARBA00012513"/>
    </source>
</evidence>
<feature type="signal peptide" evidence="13">
    <location>
        <begin position="1"/>
        <end position="22"/>
    </location>
</feature>
<evidence type="ECO:0000256" key="7">
    <source>
        <dbReference type="ARBA" id="ARBA00022777"/>
    </source>
</evidence>
<keyword evidence="8" id="KW-0067">ATP-binding</keyword>
<feature type="domain" description="Protein kinase" evidence="14">
    <location>
        <begin position="651"/>
        <end position="935"/>
    </location>
</feature>
<dbReference type="InterPro" id="IPR032675">
    <property type="entry name" value="LRR_dom_sf"/>
</dbReference>
<dbReference type="SMART" id="SM00365">
    <property type="entry name" value="LRR_SD22"/>
    <property type="match status" value="3"/>
</dbReference>
<keyword evidence="12" id="KW-1133">Transmembrane helix</keyword>
<keyword evidence="5" id="KW-0677">Repeat</keyword>
<evidence type="ECO:0000313" key="15">
    <source>
        <dbReference type="EMBL" id="KAF0742597.1"/>
    </source>
</evidence>
<feature type="transmembrane region" description="Helical" evidence="12">
    <location>
        <begin position="1059"/>
        <end position="1080"/>
    </location>
</feature>
<evidence type="ECO:0000256" key="11">
    <source>
        <dbReference type="SAM" id="MobiDB-lite"/>
    </source>
</evidence>
<dbReference type="EMBL" id="VJMJ01000026">
    <property type="protein sequence ID" value="KAF0742597.1"/>
    <property type="molecule type" value="Genomic_DNA"/>
</dbReference>
<comment type="caution">
    <text evidence="15">The sequence shown here is derived from an EMBL/GenBank/DDBJ whole genome shotgun (WGS) entry which is preliminary data.</text>
</comment>
<evidence type="ECO:0000256" key="5">
    <source>
        <dbReference type="ARBA" id="ARBA00022737"/>
    </source>
</evidence>
<dbReference type="Pfam" id="PF00560">
    <property type="entry name" value="LRR_1"/>
    <property type="match status" value="1"/>
</dbReference>
<sequence length="1114" mass="121269">MVAYKAAVRILAVAAIAERAVADQCSISKTTMTLKCGHVFSTADKSLVCPYTPSKCVAFRSGECFASDGRTAFMYEASGMVTISYRDTALKCPYDPKSCSNATTATYDSVFAKIDSDNRGDNDLANDTVSLGDVGKFCYNSSGVDTGYVVLTTASVSRYCIYDPKTCKAQAFTNAIKSVEVLNDIDRLTSSWSLNISELGPNFSVDAFNVTISSRPNIVFKDNRLTDISKTKFPSSVVFLDVTNNKLTSIGSLDNNAPSLITLQAANNMIASLDSAVFPASLTQLSLINNQIQKLNLSALPTALQSLYLNDNQISKLDGTTPPTLQNLWLDNNQLTAFDGSFLASKQANLTLKLRNNRISQIQGSFPSIQLLDLSSNRLSQFPTALGSMTVGTLNLAQNALTWSSSSSFPRGLTSLNMSGTAVQGSVLQASQLPTSLTALDLSNCSITNIDGSFPSSLASLRLDRNTMDTWTMSNDMFQFLAGLSDLTLPTPTSNFTCPQAATKKLNGTFSVCIKEIATMVTSAPVAAPTAHSSSATYVVVICGIVVAAALVLGYVFYRRRAAQAELACMTIETSKALQLEYKASQDSVQQDPVESPHMHSQDLETQMSEDMLARISLGDDLVQYRIPLNEVKILKPLTLDRSRSDVTLTSDSTQTVTQSTTSAFFRNKVMLYKAQFNERIVVLKTLTTDGSSITPEAEAFVRSIRLRATLEHPTIVGFVGVVWSTNVKKGMVGYGVLMEHLAHGDLARVLAFDATKAPQERFLQWQPRNSSLRPKLALLMDIASAIVYLHSFSPALIHRNIQSKNVLLGEKWEAKLTGVSADPSRDSSELVTAPEVLRGEPWTEKADIYAFGILLCEVDLGHHPYLNKKDPESSRQMATLVMADLLQPTFTPDCPPQVQDIAKKCLAFDRKERPTAVQMEFWLRKAMQSMHDFRGKTRLYRYCAAARVAFWVGALITSLVCYYVHKVGIALLAGAGGMALAFQFAAAFHTGHGITLLLIILLAIAAGLLVLYDERSTVIQTSANFGAFLVSLVVGFFVGHVPHGVAYDSMSADDKRYAVYYIIGWAVLSIIMYVVQVYYTAVGIDHSTKTDGDSAATDAKKTKPKTDKPVHMV</sequence>
<dbReference type="PANTHER" id="PTHR48005">
    <property type="entry name" value="LEUCINE RICH REPEAT KINASE 2"/>
    <property type="match status" value="1"/>
</dbReference>
<evidence type="ECO:0000256" key="10">
    <source>
        <dbReference type="ARBA" id="ARBA00048679"/>
    </source>
</evidence>
<dbReference type="PANTHER" id="PTHR48005:SF13">
    <property type="entry name" value="SERINE_THREONINE-PROTEIN KINASE DDB_G0278509-RELATED"/>
    <property type="match status" value="1"/>
</dbReference>
<dbReference type="InterPro" id="IPR051420">
    <property type="entry name" value="Ser_Thr_Kinases_DiverseReg"/>
</dbReference>
<evidence type="ECO:0000256" key="3">
    <source>
        <dbReference type="ARBA" id="ARBA00022614"/>
    </source>
</evidence>
<dbReference type="GO" id="GO:0004674">
    <property type="term" value="F:protein serine/threonine kinase activity"/>
    <property type="evidence" value="ECO:0007669"/>
    <property type="project" value="UniProtKB-KW"/>
</dbReference>
<keyword evidence="16" id="KW-1185">Reference proteome</keyword>
<evidence type="ECO:0000259" key="14">
    <source>
        <dbReference type="PROSITE" id="PS50011"/>
    </source>
</evidence>
<proteinExistence type="predicted"/>
<dbReference type="VEuPathDB" id="FungiDB:AeMF1_014228"/>
<reference evidence="15 16" key="1">
    <citation type="submission" date="2019-07" db="EMBL/GenBank/DDBJ databases">
        <title>Genomics analysis of Aphanomyces spp. identifies a new class of oomycete effector associated with host adaptation.</title>
        <authorList>
            <person name="Gaulin E."/>
        </authorList>
    </citation>
    <scope>NUCLEOTIDE SEQUENCE [LARGE SCALE GENOMIC DNA]</scope>
    <source>
        <strain evidence="15 16">ATCC 201684</strain>
    </source>
</reference>
<feature type="region of interest" description="Disordered" evidence="11">
    <location>
        <begin position="1090"/>
        <end position="1114"/>
    </location>
</feature>
<keyword evidence="3" id="KW-0433">Leucine-rich repeat</keyword>
<accession>A0A6G0XQN2</accession>
<feature type="chain" id="PRO_5026196431" description="non-specific serine/threonine protein kinase" evidence="13">
    <location>
        <begin position="23"/>
        <end position="1114"/>
    </location>
</feature>
<feature type="transmembrane region" description="Helical" evidence="12">
    <location>
        <begin position="995"/>
        <end position="1013"/>
    </location>
</feature>
<keyword evidence="12" id="KW-0812">Transmembrane</keyword>
<comment type="catalytic activity">
    <reaction evidence="9">
        <text>L-threonyl-[protein] + ATP = O-phospho-L-threonyl-[protein] + ADP + H(+)</text>
        <dbReference type="Rhea" id="RHEA:46608"/>
        <dbReference type="Rhea" id="RHEA-COMP:11060"/>
        <dbReference type="Rhea" id="RHEA-COMP:11605"/>
        <dbReference type="ChEBI" id="CHEBI:15378"/>
        <dbReference type="ChEBI" id="CHEBI:30013"/>
        <dbReference type="ChEBI" id="CHEBI:30616"/>
        <dbReference type="ChEBI" id="CHEBI:61977"/>
        <dbReference type="ChEBI" id="CHEBI:456216"/>
        <dbReference type="EC" id="2.7.11.1"/>
    </reaction>
</comment>
<evidence type="ECO:0000256" key="13">
    <source>
        <dbReference type="SAM" id="SignalP"/>
    </source>
</evidence>
<keyword evidence="7" id="KW-0418">Kinase</keyword>
<evidence type="ECO:0000256" key="8">
    <source>
        <dbReference type="ARBA" id="ARBA00022840"/>
    </source>
</evidence>
<evidence type="ECO:0000313" key="16">
    <source>
        <dbReference type="Proteomes" id="UP000481153"/>
    </source>
</evidence>